<proteinExistence type="predicted"/>
<feature type="compositionally biased region" description="Basic and acidic residues" evidence="1">
    <location>
        <begin position="189"/>
        <end position="200"/>
    </location>
</feature>
<protein>
    <submittedName>
        <fullName evidence="3">Uncharacterized protein LOC117230853 isoform X1</fullName>
    </submittedName>
</protein>
<keyword evidence="2" id="KW-1185">Reference proteome</keyword>
<dbReference type="Proteomes" id="UP000504631">
    <property type="component" value="Unplaced"/>
</dbReference>
<name>A0A6J3JWE9_9HYME</name>
<reference evidence="3" key="1">
    <citation type="submission" date="2025-08" db="UniProtKB">
        <authorList>
            <consortium name="RefSeq"/>
        </authorList>
    </citation>
    <scope>IDENTIFICATION</scope>
    <source>
        <tissue evidence="3">Muscle</tissue>
    </source>
</reference>
<evidence type="ECO:0000256" key="1">
    <source>
        <dbReference type="SAM" id="MobiDB-lite"/>
    </source>
</evidence>
<evidence type="ECO:0000313" key="3">
    <source>
        <dbReference type="RefSeq" id="XP_033344621.1"/>
    </source>
</evidence>
<organism evidence="2 3">
    <name type="scientific">Bombus vosnesenskii</name>
    <dbReference type="NCBI Taxonomy" id="207650"/>
    <lineage>
        <taxon>Eukaryota</taxon>
        <taxon>Metazoa</taxon>
        <taxon>Ecdysozoa</taxon>
        <taxon>Arthropoda</taxon>
        <taxon>Hexapoda</taxon>
        <taxon>Insecta</taxon>
        <taxon>Pterygota</taxon>
        <taxon>Neoptera</taxon>
        <taxon>Endopterygota</taxon>
        <taxon>Hymenoptera</taxon>
        <taxon>Apocrita</taxon>
        <taxon>Aculeata</taxon>
        <taxon>Apoidea</taxon>
        <taxon>Anthophila</taxon>
        <taxon>Apidae</taxon>
        <taxon>Bombus</taxon>
        <taxon>Pyrobombus</taxon>
    </lineage>
</organism>
<gene>
    <name evidence="3" type="primary">LOC117230853</name>
</gene>
<sequence>MASFWFLDTLVLYMIRYRENLDEYYMSVLVSWLAGEIRLLRDRKHTREGFFRDLKNIFIAAANKISEQKQMPYWDEIVDEREAGEEIEERLSTGNQSIRSLREPSSQADIKLSGTIDPVSVLDIVIEATYDMYANELRYALVYAVFVEPIEIETYNLPFTFRTPRPVKPADPKMIPFNMQLQRSLKKIETMDKSKKDNKAGKKLKTNYKIPPTPPPSLDDEVMLLTNRLFILPLIEANESSEIFETPDA</sequence>
<dbReference type="KEGG" id="bvk:117230853"/>
<dbReference type="GeneID" id="117230853"/>
<accession>A0A6J3JWE9</accession>
<evidence type="ECO:0000313" key="2">
    <source>
        <dbReference type="Proteomes" id="UP000504631"/>
    </source>
</evidence>
<dbReference type="RefSeq" id="XP_033344621.1">
    <property type="nucleotide sequence ID" value="XM_033488730.1"/>
</dbReference>
<dbReference type="AlphaFoldDB" id="A0A6J3JWE9"/>
<feature type="region of interest" description="Disordered" evidence="1">
    <location>
        <begin position="189"/>
        <end position="212"/>
    </location>
</feature>